<comment type="caution">
    <text evidence="11">The sequence shown here is derived from an EMBL/GenBank/DDBJ whole genome shotgun (WGS) entry which is preliminary data.</text>
</comment>
<dbReference type="InterPro" id="IPR006674">
    <property type="entry name" value="HD_domain"/>
</dbReference>
<evidence type="ECO:0000256" key="5">
    <source>
        <dbReference type="ARBA" id="ARBA00009999"/>
    </source>
</evidence>
<accession>A0A8K0T884</accession>
<dbReference type="GO" id="GO:0005737">
    <property type="term" value="C:cytoplasm"/>
    <property type="evidence" value="ECO:0007669"/>
    <property type="project" value="TreeGrafter"/>
</dbReference>
<comment type="cofactor">
    <cofactor evidence="3">
        <name>Co(2+)</name>
        <dbReference type="ChEBI" id="CHEBI:48828"/>
    </cofactor>
</comment>
<dbReference type="GO" id="GO:0046872">
    <property type="term" value="F:metal ion binding"/>
    <property type="evidence" value="ECO:0007669"/>
    <property type="project" value="UniProtKB-KW"/>
</dbReference>
<dbReference type="SUPFAM" id="SSF109604">
    <property type="entry name" value="HD-domain/PDEase-like"/>
    <property type="match status" value="1"/>
</dbReference>
<dbReference type="OrthoDB" id="10254258at2759"/>
<evidence type="ECO:0000256" key="9">
    <source>
        <dbReference type="ARBA" id="ARBA00022801"/>
    </source>
</evidence>
<comment type="cofactor">
    <cofactor evidence="2">
        <name>Mn(2+)</name>
        <dbReference type="ChEBI" id="CHEBI:29035"/>
    </cofactor>
</comment>
<sequence length="227" mass="26069">MQNQDQDKRVSGEWTVEEALREAGFKEFDSPVSLFRLLGLLKTTKRAGWKRFGIDAESVADHSFRMATMALFCGAEGIDVNKCMKLCLVHDFAEAVVGDFTPYSGVPREEKYRRESLTIDYMASKWNGEIKTLWDEFEAGETPEAQLAQDLDKVELMTQALDYEDRDPGQPDLTEFFGVVRKIKTPLGRSLAERIIEERREVLRKKGRGEAKLTEEMYKKQDEYYGA</sequence>
<dbReference type="PANTHER" id="PTHR11845">
    <property type="entry name" value="5'-DEOXYNUCLEOTIDASE HDDC2"/>
    <property type="match status" value="1"/>
</dbReference>
<evidence type="ECO:0000256" key="4">
    <source>
        <dbReference type="ARBA" id="ARBA00004074"/>
    </source>
</evidence>
<evidence type="ECO:0000256" key="3">
    <source>
        <dbReference type="ARBA" id="ARBA00001941"/>
    </source>
</evidence>
<keyword evidence="9" id="KW-0378">Hydrolase</keyword>
<dbReference type="Gene3D" id="1.10.3210.10">
    <property type="entry name" value="Hypothetical protein af1432"/>
    <property type="match status" value="1"/>
</dbReference>
<evidence type="ECO:0000313" key="12">
    <source>
        <dbReference type="Proteomes" id="UP000813444"/>
    </source>
</evidence>
<comment type="subunit">
    <text evidence="6">Homodimer.</text>
</comment>
<dbReference type="Pfam" id="PF13023">
    <property type="entry name" value="HD_3"/>
    <property type="match status" value="1"/>
</dbReference>
<organism evidence="11 12">
    <name type="scientific">Stachybotrys elegans</name>
    <dbReference type="NCBI Taxonomy" id="80388"/>
    <lineage>
        <taxon>Eukaryota</taxon>
        <taxon>Fungi</taxon>
        <taxon>Dikarya</taxon>
        <taxon>Ascomycota</taxon>
        <taxon>Pezizomycotina</taxon>
        <taxon>Sordariomycetes</taxon>
        <taxon>Hypocreomycetidae</taxon>
        <taxon>Hypocreales</taxon>
        <taxon>Stachybotryaceae</taxon>
        <taxon>Stachybotrys</taxon>
    </lineage>
</organism>
<proteinExistence type="inferred from homology"/>
<feature type="domain" description="HD/PDEase" evidence="10">
    <location>
        <begin position="55"/>
        <end position="166"/>
    </location>
</feature>
<evidence type="ECO:0000256" key="1">
    <source>
        <dbReference type="ARBA" id="ARBA00001638"/>
    </source>
</evidence>
<dbReference type="EC" id="3.1.3.89" evidence="7"/>
<evidence type="ECO:0000256" key="7">
    <source>
        <dbReference type="ARBA" id="ARBA00012964"/>
    </source>
</evidence>
<dbReference type="GO" id="GO:0002953">
    <property type="term" value="F:5'-deoxynucleotidase activity"/>
    <property type="evidence" value="ECO:0007669"/>
    <property type="project" value="UniProtKB-EC"/>
</dbReference>
<protein>
    <recommendedName>
        <fullName evidence="7">5'-deoxynucleotidase</fullName>
        <ecNumber evidence="7">3.1.3.89</ecNumber>
    </recommendedName>
</protein>
<comment type="function">
    <text evidence="4">Catalyzes the dephosphorylation of the nucleoside 5'-monophosphates deoxyadenosine monophosphate (dAMP), deoxycytidine monophosphate (dCMP), deoxyguanosine monophosphate (dGMP) and deoxythymidine monophosphate (dTMP).</text>
</comment>
<dbReference type="Proteomes" id="UP000813444">
    <property type="component" value="Unassembled WGS sequence"/>
</dbReference>
<keyword evidence="12" id="KW-1185">Reference proteome</keyword>
<evidence type="ECO:0000256" key="6">
    <source>
        <dbReference type="ARBA" id="ARBA00011738"/>
    </source>
</evidence>
<name>A0A8K0T884_9HYPO</name>
<evidence type="ECO:0000256" key="8">
    <source>
        <dbReference type="ARBA" id="ARBA00022723"/>
    </source>
</evidence>
<keyword evidence="8" id="KW-0479">Metal-binding</keyword>
<dbReference type="SMART" id="SM00471">
    <property type="entry name" value="HDc"/>
    <property type="match status" value="1"/>
</dbReference>
<dbReference type="InterPro" id="IPR039356">
    <property type="entry name" value="YfbR/HDDC2"/>
</dbReference>
<gene>
    <name evidence="11" type="ORF">B0I35DRAFT_418926</name>
</gene>
<evidence type="ECO:0000313" key="11">
    <source>
        <dbReference type="EMBL" id="KAH7328974.1"/>
    </source>
</evidence>
<evidence type="ECO:0000256" key="2">
    <source>
        <dbReference type="ARBA" id="ARBA00001936"/>
    </source>
</evidence>
<dbReference type="EMBL" id="JAGPNK010000001">
    <property type="protein sequence ID" value="KAH7328974.1"/>
    <property type="molecule type" value="Genomic_DNA"/>
</dbReference>
<dbReference type="AlphaFoldDB" id="A0A8K0T884"/>
<dbReference type="PANTHER" id="PTHR11845:SF13">
    <property type="entry name" value="5'-DEOXYNUCLEOTIDASE HDDC2"/>
    <property type="match status" value="1"/>
</dbReference>
<dbReference type="InterPro" id="IPR003607">
    <property type="entry name" value="HD/PDEase_dom"/>
</dbReference>
<reference evidence="11" key="1">
    <citation type="journal article" date="2021" name="Nat. Commun.">
        <title>Genetic determinants of endophytism in the Arabidopsis root mycobiome.</title>
        <authorList>
            <person name="Mesny F."/>
            <person name="Miyauchi S."/>
            <person name="Thiergart T."/>
            <person name="Pickel B."/>
            <person name="Atanasova L."/>
            <person name="Karlsson M."/>
            <person name="Huettel B."/>
            <person name="Barry K.W."/>
            <person name="Haridas S."/>
            <person name="Chen C."/>
            <person name="Bauer D."/>
            <person name="Andreopoulos W."/>
            <person name="Pangilinan J."/>
            <person name="LaButti K."/>
            <person name="Riley R."/>
            <person name="Lipzen A."/>
            <person name="Clum A."/>
            <person name="Drula E."/>
            <person name="Henrissat B."/>
            <person name="Kohler A."/>
            <person name="Grigoriev I.V."/>
            <person name="Martin F.M."/>
            <person name="Hacquard S."/>
        </authorList>
    </citation>
    <scope>NUCLEOTIDE SEQUENCE</scope>
    <source>
        <strain evidence="11">MPI-CAGE-CH-0235</strain>
    </source>
</reference>
<evidence type="ECO:0000259" key="10">
    <source>
        <dbReference type="SMART" id="SM00471"/>
    </source>
</evidence>
<comment type="similarity">
    <text evidence="5">Belongs to the HDDC2 family.</text>
</comment>
<comment type="catalytic activity">
    <reaction evidence="1">
        <text>a 2'-deoxyribonucleoside 5'-phosphate + H2O = a 2'-deoxyribonucleoside + phosphate</text>
        <dbReference type="Rhea" id="RHEA:36167"/>
        <dbReference type="ChEBI" id="CHEBI:15377"/>
        <dbReference type="ChEBI" id="CHEBI:18274"/>
        <dbReference type="ChEBI" id="CHEBI:43474"/>
        <dbReference type="ChEBI" id="CHEBI:65317"/>
        <dbReference type="EC" id="3.1.3.89"/>
    </reaction>
</comment>